<dbReference type="InterPro" id="IPR010734">
    <property type="entry name" value="Copine_C"/>
</dbReference>
<evidence type="ECO:0000313" key="5">
    <source>
        <dbReference type="EMBL" id="EGR30297.1"/>
    </source>
</evidence>
<dbReference type="SMART" id="SM00327">
    <property type="entry name" value="VWA"/>
    <property type="match status" value="1"/>
</dbReference>
<evidence type="ECO:0008006" key="7">
    <source>
        <dbReference type="Google" id="ProtNLM"/>
    </source>
</evidence>
<dbReference type="EMBL" id="GL984018">
    <property type="protein sequence ID" value="EGR30297.1"/>
    <property type="molecule type" value="Genomic_DNA"/>
</dbReference>
<name>G0QWV5_ICHMU</name>
<gene>
    <name evidence="5" type="ORF">IMG5_135630</name>
</gene>
<dbReference type="SUPFAM" id="SSF53300">
    <property type="entry name" value="vWA-like"/>
    <property type="match status" value="1"/>
</dbReference>
<dbReference type="GO" id="GO:0005544">
    <property type="term" value="F:calcium-dependent phospholipid binding"/>
    <property type="evidence" value="ECO:0007669"/>
    <property type="project" value="InterPro"/>
</dbReference>
<dbReference type="InterPro" id="IPR036465">
    <property type="entry name" value="vWFA_dom_sf"/>
</dbReference>
<dbReference type="eggNOG" id="KOG1327">
    <property type="taxonomic scope" value="Eukaryota"/>
</dbReference>
<evidence type="ECO:0000259" key="4">
    <source>
        <dbReference type="PROSITE" id="PS50234"/>
    </source>
</evidence>
<dbReference type="Proteomes" id="UP000008983">
    <property type="component" value="Unassembled WGS sequence"/>
</dbReference>
<dbReference type="InParanoid" id="G0QWV5"/>
<dbReference type="Pfam" id="PF07002">
    <property type="entry name" value="Copine"/>
    <property type="match status" value="1"/>
</dbReference>
<protein>
    <recommendedName>
        <fullName evidence="7">C2 domain-containing protein</fullName>
    </recommendedName>
</protein>
<dbReference type="RefSeq" id="XP_004031884.1">
    <property type="nucleotide sequence ID" value="XM_004031836.1"/>
</dbReference>
<dbReference type="InterPro" id="IPR035892">
    <property type="entry name" value="C2_domain_sf"/>
</dbReference>
<dbReference type="GO" id="GO:0071277">
    <property type="term" value="P:cellular response to calcium ion"/>
    <property type="evidence" value="ECO:0007669"/>
    <property type="project" value="TreeGrafter"/>
</dbReference>
<dbReference type="InterPro" id="IPR037768">
    <property type="entry name" value="C2B_Copine"/>
</dbReference>
<feature type="domain" description="VWFA" evidence="4">
    <location>
        <begin position="282"/>
        <end position="500"/>
    </location>
</feature>
<dbReference type="InterPro" id="IPR002035">
    <property type="entry name" value="VWF_A"/>
</dbReference>
<dbReference type="GeneID" id="14906407"/>
<feature type="domain" description="C2" evidence="3">
    <location>
        <begin position="1"/>
        <end position="113"/>
    </location>
</feature>
<keyword evidence="2" id="KW-0677">Repeat</keyword>
<evidence type="ECO:0000256" key="2">
    <source>
        <dbReference type="ARBA" id="ARBA00022737"/>
    </source>
</evidence>
<dbReference type="PANTHER" id="PTHR10857:SF106">
    <property type="entry name" value="C2 DOMAIN-CONTAINING PROTEIN"/>
    <property type="match status" value="1"/>
</dbReference>
<organism evidence="5 6">
    <name type="scientific">Ichthyophthirius multifiliis</name>
    <name type="common">White spot disease agent</name>
    <name type="synonym">Ich</name>
    <dbReference type="NCBI Taxonomy" id="5932"/>
    <lineage>
        <taxon>Eukaryota</taxon>
        <taxon>Sar</taxon>
        <taxon>Alveolata</taxon>
        <taxon>Ciliophora</taxon>
        <taxon>Intramacronucleata</taxon>
        <taxon>Oligohymenophorea</taxon>
        <taxon>Hymenostomatida</taxon>
        <taxon>Ophryoglenina</taxon>
        <taxon>Ichthyophthirius</taxon>
    </lineage>
</organism>
<dbReference type="SUPFAM" id="SSF49562">
    <property type="entry name" value="C2 domain (Calcium/lipid-binding domain, CaLB)"/>
    <property type="match status" value="2"/>
</dbReference>
<evidence type="ECO:0000259" key="3">
    <source>
        <dbReference type="PROSITE" id="PS50004"/>
    </source>
</evidence>
<dbReference type="SMART" id="SM00239">
    <property type="entry name" value="C2"/>
    <property type="match status" value="2"/>
</dbReference>
<dbReference type="OMA" id="MVHETEF"/>
<dbReference type="STRING" id="857967.G0QWV5"/>
<dbReference type="CDD" id="cd04048">
    <property type="entry name" value="C2A_Copine"/>
    <property type="match status" value="1"/>
</dbReference>
<proteinExistence type="inferred from homology"/>
<dbReference type="Gene3D" id="2.60.40.150">
    <property type="entry name" value="C2 domain"/>
    <property type="match status" value="2"/>
</dbReference>
<evidence type="ECO:0000256" key="1">
    <source>
        <dbReference type="ARBA" id="ARBA00009048"/>
    </source>
</evidence>
<dbReference type="PROSITE" id="PS50004">
    <property type="entry name" value="C2"/>
    <property type="match status" value="2"/>
</dbReference>
<sequence>MQVQQSRDRIQLFFSATKLKDTDIIGGKSDPYLKVYIVENKKKTLLGQTETKENTKSPTWSTPIELDYVFELKQKLEFEVYDKDLLTADDLIAKGKCTLGQIMAEINKFEINLKTKDDKKDAGKLQIKSEKLTLSNTVEWAWSGVKLINVDFWTLTDPFLRFYSYNHKGEKVLVFENEVIKNNLDPVWKSHKQSITKLCQGDFDKKILVECWDHERTGGHRIVGSIESTMKEFIKTQGQKHELQNEERKKKGQKDLGFLLVQNIKITPPTFIDYVQGGYQINVIAAVDFTASNGDINDPISLHSSDLLKNQYLQTLKKTLNVLLQFDSNKRIKLYGFGGVPQYPNLKSYDTDHCFPLTGDVKNHEVLGLDGVISAYQNALQNVTLCGPTFFAPVIKNASDIARINSNNDVYNILLILTDGAIDDMEETIELLGQATNLPLSIIVVGIGNDTFEEMKALDGDLRMKSQNVQRKHRDLVQFLAYNDVKGGEQELTRLLLAEVPNQFLQYQFNNDRYPKPPCGYVMEDILSSKKQQK</sequence>
<dbReference type="AlphaFoldDB" id="G0QWV5"/>
<dbReference type="InterPro" id="IPR045052">
    <property type="entry name" value="Copine"/>
</dbReference>
<dbReference type="GO" id="GO:0005886">
    <property type="term" value="C:plasma membrane"/>
    <property type="evidence" value="ECO:0007669"/>
    <property type="project" value="TreeGrafter"/>
</dbReference>
<accession>G0QWV5</accession>
<dbReference type="CDD" id="cd04047">
    <property type="entry name" value="C2B_Copine"/>
    <property type="match status" value="1"/>
</dbReference>
<dbReference type="InterPro" id="IPR000008">
    <property type="entry name" value="C2_dom"/>
</dbReference>
<dbReference type="PANTHER" id="PTHR10857">
    <property type="entry name" value="COPINE"/>
    <property type="match status" value="1"/>
</dbReference>
<dbReference type="Pfam" id="PF00168">
    <property type="entry name" value="C2"/>
    <property type="match status" value="2"/>
</dbReference>
<evidence type="ECO:0000313" key="6">
    <source>
        <dbReference type="Proteomes" id="UP000008983"/>
    </source>
</evidence>
<comment type="similarity">
    <text evidence="1">Belongs to the copine family.</text>
</comment>
<dbReference type="Gene3D" id="3.40.50.410">
    <property type="entry name" value="von Willebrand factor, type A domain"/>
    <property type="match status" value="1"/>
</dbReference>
<reference evidence="5 6" key="1">
    <citation type="submission" date="2011-07" db="EMBL/GenBank/DDBJ databases">
        <authorList>
            <person name="Coyne R."/>
            <person name="Brami D."/>
            <person name="Johnson J."/>
            <person name="Hostetler J."/>
            <person name="Hannick L."/>
            <person name="Clark T."/>
            <person name="Cassidy-Hanley D."/>
            <person name="Inman J."/>
        </authorList>
    </citation>
    <scope>NUCLEOTIDE SEQUENCE [LARGE SCALE GENOMIC DNA]</scope>
    <source>
        <strain evidence="5 6">G5</strain>
    </source>
</reference>
<dbReference type="OrthoDB" id="308084at2759"/>
<dbReference type="PROSITE" id="PS50234">
    <property type="entry name" value="VWFA"/>
    <property type="match status" value="1"/>
</dbReference>
<feature type="domain" description="C2" evidence="3">
    <location>
        <begin position="121"/>
        <end position="243"/>
    </location>
</feature>
<keyword evidence="6" id="KW-1185">Reference proteome</keyword>